<reference evidence="1 2" key="1">
    <citation type="journal article" date="2021" name="Hortic Res">
        <title>High-quality reference genome and annotation aids understanding of berry development for evergreen blueberry (Vaccinium darrowii).</title>
        <authorList>
            <person name="Yu J."/>
            <person name="Hulse-Kemp A.M."/>
            <person name="Babiker E."/>
            <person name="Staton M."/>
        </authorList>
    </citation>
    <scope>NUCLEOTIDE SEQUENCE [LARGE SCALE GENOMIC DNA]</scope>
    <source>
        <strain evidence="2">cv. NJ 8807/NJ 8810</strain>
        <tissue evidence="1">Young leaf</tissue>
    </source>
</reference>
<accession>A0ACB7XGZ9</accession>
<dbReference type="EMBL" id="CM037160">
    <property type="protein sequence ID" value="KAH7839658.1"/>
    <property type="molecule type" value="Genomic_DNA"/>
</dbReference>
<keyword evidence="2" id="KW-1185">Reference proteome</keyword>
<evidence type="ECO:0000313" key="2">
    <source>
        <dbReference type="Proteomes" id="UP000828048"/>
    </source>
</evidence>
<organism evidence="1 2">
    <name type="scientific">Vaccinium darrowii</name>
    <dbReference type="NCBI Taxonomy" id="229202"/>
    <lineage>
        <taxon>Eukaryota</taxon>
        <taxon>Viridiplantae</taxon>
        <taxon>Streptophyta</taxon>
        <taxon>Embryophyta</taxon>
        <taxon>Tracheophyta</taxon>
        <taxon>Spermatophyta</taxon>
        <taxon>Magnoliopsida</taxon>
        <taxon>eudicotyledons</taxon>
        <taxon>Gunneridae</taxon>
        <taxon>Pentapetalae</taxon>
        <taxon>asterids</taxon>
        <taxon>Ericales</taxon>
        <taxon>Ericaceae</taxon>
        <taxon>Vaccinioideae</taxon>
        <taxon>Vaccinieae</taxon>
        <taxon>Vaccinium</taxon>
    </lineage>
</organism>
<gene>
    <name evidence="1" type="ORF">Vadar_006965</name>
</gene>
<sequence>MVLVLFFVTNLQPFIDATSQVPCYFIFGDSEFDCGNNNGFTKASKSNYPPYGIDFPDGPTGRFTNGRTQADLIGQFLGFDNFIPPFANTSGQDILKGVNYASGGGGILNETGKTLGDRISMDMQLQNHETTIKGISNLLGSSGAAESYLASCIYLVGMGSNDYINNYLLPESYNSSQLYTPNMYATILAQNYAQQLRTLYNFGARKVAIVGLGLIGCALPEIVLHDTNIFTCAGNCVTKDAEVFNIQLKSLVDQLNNDLLNANFIYINVSGITTTYLAADAKSGVTLKYGPCCNTDLIVGRAECIPNSVPCSNRTMYKFWDAFHTTEVVNILLAKGMYNAQTPFDAYPFDIVRLALL</sequence>
<name>A0ACB7XGZ9_9ERIC</name>
<dbReference type="Proteomes" id="UP000828048">
    <property type="component" value="Chromosome 10"/>
</dbReference>
<evidence type="ECO:0000313" key="1">
    <source>
        <dbReference type="EMBL" id="KAH7839658.1"/>
    </source>
</evidence>
<comment type="caution">
    <text evidence="1">The sequence shown here is derived from an EMBL/GenBank/DDBJ whole genome shotgun (WGS) entry which is preliminary data.</text>
</comment>
<proteinExistence type="predicted"/>
<protein>
    <submittedName>
        <fullName evidence="1">Uncharacterized protein</fullName>
    </submittedName>
</protein>